<feature type="signal peptide" evidence="2">
    <location>
        <begin position="1"/>
        <end position="25"/>
    </location>
</feature>
<keyword evidence="2" id="KW-0732">Signal</keyword>
<feature type="chain" id="PRO_5042143269" evidence="2">
    <location>
        <begin position="26"/>
        <end position="213"/>
    </location>
</feature>
<reference evidence="3" key="1">
    <citation type="journal article" date="2023" name="Science">
        <title>Genome structures resolve the early diversification of teleost fishes.</title>
        <authorList>
            <person name="Parey E."/>
            <person name="Louis A."/>
            <person name="Montfort J."/>
            <person name="Bouchez O."/>
            <person name="Roques C."/>
            <person name="Iampietro C."/>
            <person name="Lluch J."/>
            <person name="Castinel A."/>
            <person name="Donnadieu C."/>
            <person name="Desvignes T."/>
            <person name="Floi Bucao C."/>
            <person name="Jouanno E."/>
            <person name="Wen M."/>
            <person name="Mejri S."/>
            <person name="Dirks R."/>
            <person name="Jansen H."/>
            <person name="Henkel C."/>
            <person name="Chen W.J."/>
            <person name="Zahm M."/>
            <person name="Cabau C."/>
            <person name="Klopp C."/>
            <person name="Thompson A.W."/>
            <person name="Robinson-Rechavi M."/>
            <person name="Braasch I."/>
            <person name="Lecointre G."/>
            <person name="Bobe J."/>
            <person name="Postlethwait J.H."/>
            <person name="Berthelot C."/>
            <person name="Roest Crollius H."/>
            <person name="Guiguen Y."/>
        </authorList>
    </citation>
    <scope>NUCLEOTIDE SEQUENCE</scope>
    <source>
        <strain evidence="3">NC1722</strain>
    </source>
</reference>
<feature type="region of interest" description="Disordered" evidence="1">
    <location>
        <begin position="136"/>
        <end position="158"/>
    </location>
</feature>
<dbReference type="AlphaFoldDB" id="A0AAD7RWQ6"/>
<organism evidence="3 4">
    <name type="scientific">Aldrovandia affinis</name>
    <dbReference type="NCBI Taxonomy" id="143900"/>
    <lineage>
        <taxon>Eukaryota</taxon>
        <taxon>Metazoa</taxon>
        <taxon>Chordata</taxon>
        <taxon>Craniata</taxon>
        <taxon>Vertebrata</taxon>
        <taxon>Euteleostomi</taxon>
        <taxon>Actinopterygii</taxon>
        <taxon>Neopterygii</taxon>
        <taxon>Teleostei</taxon>
        <taxon>Notacanthiformes</taxon>
        <taxon>Halosauridae</taxon>
        <taxon>Aldrovandia</taxon>
    </lineage>
</organism>
<gene>
    <name evidence="3" type="ORF">AAFF_G00087960</name>
</gene>
<comment type="caution">
    <text evidence="3">The sequence shown here is derived from an EMBL/GenBank/DDBJ whole genome shotgun (WGS) entry which is preliminary data.</text>
</comment>
<evidence type="ECO:0000256" key="2">
    <source>
        <dbReference type="SAM" id="SignalP"/>
    </source>
</evidence>
<evidence type="ECO:0000256" key="1">
    <source>
        <dbReference type="SAM" id="MobiDB-lite"/>
    </source>
</evidence>
<protein>
    <submittedName>
        <fullName evidence="3">Uncharacterized protein</fullName>
    </submittedName>
</protein>
<evidence type="ECO:0000313" key="4">
    <source>
        <dbReference type="Proteomes" id="UP001221898"/>
    </source>
</evidence>
<evidence type="ECO:0000313" key="3">
    <source>
        <dbReference type="EMBL" id="KAJ8391655.1"/>
    </source>
</evidence>
<sequence length="213" mass="22890">MNGGSPSQTAAFTVLIVCRPLRVFAARDASRARDGSCWQRTYDPRSAIVSASRPLCVETMWPICKREKSGGSEVGGLHNSAPQSPTALSERRRPLWKRHLLANARTDRIGRKKSGAVSFAGQHRAIFKTEQGALPETDSRKDQMRGKPKTTLACDGVIPPAGGAAHGMGQTGRSVTHEVTDRITREVTAGTAALSCRASAVRDQREAAGTRLT</sequence>
<keyword evidence="4" id="KW-1185">Reference proteome</keyword>
<dbReference type="Proteomes" id="UP001221898">
    <property type="component" value="Unassembled WGS sequence"/>
</dbReference>
<accession>A0AAD7RWQ6</accession>
<feature type="region of interest" description="Disordered" evidence="1">
    <location>
        <begin position="69"/>
        <end position="91"/>
    </location>
</feature>
<dbReference type="EMBL" id="JAINUG010000155">
    <property type="protein sequence ID" value="KAJ8391655.1"/>
    <property type="molecule type" value="Genomic_DNA"/>
</dbReference>
<name>A0AAD7RWQ6_9TELE</name>
<proteinExistence type="predicted"/>